<name>A0A1M2VX21_TRAPU</name>
<dbReference type="AlphaFoldDB" id="A0A1M2VX21"/>
<reference evidence="3 4" key="1">
    <citation type="submission" date="2016-10" db="EMBL/GenBank/DDBJ databases">
        <title>Genome sequence of the basidiomycete white-rot fungus Trametes pubescens.</title>
        <authorList>
            <person name="Makela M.R."/>
            <person name="Granchi Z."/>
            <person name="Peng M."/>
            <person name="De Vries R.P."/>
            <person name="Grigoriev I."/>
            <person name="Riley R."/>
            <person name="Hilden K."/>
        </authorList>
    </citation>
    <scope>NUCLEOTIDE SEQUENCE [LARGE SCALE GENOMIC DNA]</scope>
    <source>
        <strain evidence="3 4">FBCC735</strain>
    </source>
</reference>
<accession>A0A1M2VX21</accession>
<feature type="non-terminal residue" evidence="3">
    <location>
        <position position="56"/>
    </location>
</feature>
<dbReference type="EMBL" id="MNAD01001406">
    <property type="protein sequence ID" value="OJT05671.1"/>
    <property type="molecule type" value="Genomic_DNA"/>
</dbReference>
<dbReference type="Proteomes" id="UP000184267">
    <property type="component" value="Unassembled WGS sequence"/>
</dbReference>
<dbReference type="EMBL" id="MNAD01000516">
    <property type="protein sequence ID" value="OJT12157.1"/>
    <property type="molecule type" value="Genomic_DNA"/>
</dbReference>
<proteinExistence type="predicted"/>
<keyword evidence="4" id="KW-1185">Reference proteome</keyword>
<evidence type="ECO:0000313" key="2">
    <source>
        <dbReference type="EMBL" id="OJT05671.1"/>
    </source>
</evidence>
<evidence type="ECO:0000256" key="1">
    <source>
        <dbReference type="SAM" id="MobiDB-lite"/>
    </source>
</evidence>
<organism evidence="3 4">
    <name type="scientific">Trametes pubescens</name>
    <name type="common">White-rot fungus</name>
    <dbReference type="NCBI Taxonomy" id="154538"/>
    <lineage>
        <taxon>Eukaryota</taxon>
        <taxon>Fungi</taxon>
        <taxon>Dikarya</taxon>
        <taxon>Basidiomycota</taxon>
        <taxon>Agaricomycotina</taxon>
        <taxon>Agaricomycetes</taxon>
        <taxon>Polyporales</taxon>
        <taxon>Polyporaceae</taxon>
        <taxon>Trametes</taxon>
    </lineage>
</organism>
<feature type="compositionally biased region" description="Basic residues" evidence="1">
    <location>
        <begin position="14"/>
        <end position="31"/>
    </location>
</feature>
<evidence type="ECO:0000313" key="4">
    <source>
        <dbReference type="Proteomes" id="UP000184267"/>
    </source>
</evidence>
<feature type="region of interest" description="Disordered" evidence="1">
    <location>
        <begin position="1"/>
        <end position="56"/>
    </location>
</feature>
<evidence type="ECO:0000313" key="3">
    <source>
        <dbReference type="EMBL" id="OJT12157.1"/>
    </source>
</evidence>
<protein>
    <submittedName>
        <fullName evidence="3">Uncharacterized protein</fullName>
    </submittedName>
</protein>
<sequence length="56" mass="6537">TFKNDLRTHSAARWQRRAHVRTACRRHKRRTAAGLSSPRRSSPTRYATGLVYDRSL</sequence>
<feature type="non-terminal residue" evidence="3">
    <location>
        <position position="1"/>
    </location>
</feature>
<gene>
    <name evidence="3" type="ORF">TRAPUB_11296</name>
    <name evidence="2" type="ORF">TRAPUB_3505</name>
</gene>
<comment type="caution">
    <text evidence="3">The sequence shown here is derived from an EMBL/GenBank/DDBJ whole genome shotgun (WGS) entry which is preliminary data.</text>
</comment>